<dbReference type="EMBL" id="QHBU01000216">
    <property type="protein sequence ID" value="PZR79221.1"/>
    <property type="molecule type" value="Genomic_DNA"/>
</dbReference>
<gene>
    <name evidence="2" type="ORF">DLM65_11250</name>
</gene>
<dbReference type="InterPro" id="IPR045792">
    <property type="entry name" value="DUF6036"/>
</dbReference>
<sequence length="97" mass="10433">MDRQQIIAALTALGRRLHAEGLQGEMYVVGGAAIALTYAPRRVTRDIDAVFEPKMAIYRIAAAVAEVLAVAEDVFGDRLDAAARFFVEEILAAGTGR</sequence>
<name>A0A2W6ANC2_9BACT</name>
<evidence type="ECO:0000259" key="1">
    <source>
        <dbReference type="Pfam" id="PF19502"/>
    </source>
</evidence>
<comment type="caution">
    <text evidence="2">The sequence shown here is derived from an EMBL/GenBank/DDBJ whole genome shotgun (WGS) entry which is preliminary data.</text>
</comment>
<organism evidence="2 3">
    <name type="scientific">Candidatus Aeolococcus gillhamiae</name>
    <dbReference type="NCBI Taxonomy" id="3127015"/>
    <lineage>
        <taxon>Bacteria</taxon>
        <taxon>Bacillati</taxon>
        <taxon>Candidatus Dormiibacterota</taxon>
        <taxon>Candidatus Dormibacteria</taxon>
        <taxon>Candidatus Aeolococcales</taxon>
        <taxon>Candidatus Aeolococcaceae</taxon>
        <taxon>Candidatus Aeolococcus</taxon>
    </lineage>
</organism>
<reference evidence="2 3" key="1">
    <citation type="journal article" date="2017" name="Nature">
        <title>Atmospheric trace gases support primary production in Antarctic desert surface soil.</title>
        <authorList>
            <person name="Ji M."/>
            <person name="Greening C."/>
            <person name="Vanwonterghem I."/>
            <person name="Carere C.R."/>
            <person name="Bay S.K."/>
            <person name="Steen J.A."/>
            <person name="Montgomery K."/>
            <person name="Lines T."/>
            <person name="Beardall J."/>
            <person name="van Dorst J."/>
            <person name="Snape I."/>
            <person name="Stott M.B."/>
            <person name="Hugenholtz P."/>
            <person name="Ferrari B.C."/>
        </authorList>
    </citation>
    <scope>NUCLEOTIDE SEQUENCE [LARGE SCALE GENOMIC DNA]</scope>
    <source>
        <strain evidence="2">RRmetagenome_bin12</strain>
    </source>
</reference>
<dbReference type="Pfam" id="PF19502">
    <property type="entry name" value="DUF6036"/>
    <property type="match status" value="1"/>
</dbReference>
<evidence type="ECO:0000313" key="3">
    <source>
        <dbReference type="Proteomes" id="UP000248724"/>
    </source>
</evidence>
<feature type="domain" description="DUF6036" evidence="1">
    <location>
        <begin position="17"/>
        <end position="72"/>
    </location>
</feature>
<dbReference type="Proteomes" id="UP000248724">
    <property type="component" value="Unassembled WGS sequence"/>
</dbReference>
<proteinExistence type="predicted"/>
<evidence type="ECO:0000313" key="2">
    <source>
        <dbReference type="EMBL" id="PZR79221.1"/>
    </source>
</evidence>
<protein>
    <recommendedName>
        <fullName evidence="1">DUF6036 domain-containing protein</fullName>
    </recommendedName>
</protein>
<accession>A0A2W6ANC2</accession>
<dbReference type="AlphaFoldDB" id="A0A2W6ANC2"/>